<keyword evidence="2" id="KW-0378">Hydrolase</keyword>
<dbReference type="Proteomes" id="UP000176429">
    <property type="component" value="Unassembled WGS sequence"/>
</dbReference>
<dbReference type="EMBL" id="MHSH01000019">
    <property type="protein sequence ID" value="OHA41757.1"/>
    <property type="molecule type" value="Genomic_DNA"/>
</dbReference>
<dbReference type="SUPFAM" id="SSF55811">
    <property type="entry name" value="Nudix"/>
    <property type="match status" value="1"/>
</dbReference>
<dbReference type="AlphaFoldDB" id="A0A1G2P082"/>
<proteinExistence type="predicted"/>
<dbReference type="GO" id="GO:0016787">
    <property type="term" value="F:hydrolase activity"/>
    <property type="evidence" value="ECO:0007669"/>
    <property type="project" value="UniProtKB-KW"/>
</dbReference>
<organism evidence="4 5">
    <name type="scientific">Candidatus Taylorbacteria bacterium RIFCSPLOWO2_02_FULL_46_40</name>
    <dbReference type="NCBI Taxonomy" id="1802329"/>
    <lineage>
        <taxon>Bacteria</taxon>
        <taxon>Candidatus Tayloriibacteriota</taxon>
    </lineage>
</organism>
<dbReference type="Pfam" id="PF00293">
    <property type="entry name" value="NUDIX"/>
    <property type="match status" value="1"/>
</dbReference>
<evidence type="ECO:0000256" key="1">
    <source>
        <dbReference type="ARBA" id="ARBA00001946"/>
    </source>
</evidence>
<dbReference type="PANTHER" id="PTHR43046:SF14">
    <property type="entry name" value="MUTT_NUDIX FAMILY PROTEIN"/>
    <property type="match status" value="1"/>
</dbReference>
<dbReference type="PROSITE" id="PS51462">
    <property type="entry name" value="NUDIX"/>
    <property type="match status" value="1"/>
</dbReference>
<protein>
    <recommendedName>
        <fullName evidence="3">Nudix hydrolase domain-containing protein</fullName>
    </recommendedName>
</protein>
<dbReference type="Gene3D" id="3.90.79.10">
    <property type="entry name" value="Nucleoside Triphosphate Pyrophosphohydrolase"/>
    <property type="match status" value="1"/>
</dbReference>
<reference evidence="4 5" key="1">
    <citation type="journal article" date="2016" name="Nat. Commun.">
        <title>Thousands of microbial genomes shed light on interconnected biogeochemical processes in an aquifer system.</title>
        <authorList>
            <person name="Anantharaman K."/>
            <person name="Brown C.T."/>
            <person name="Hug L.A."/>
            <person name="Sharon I."/>
            <person name="Castelle C.J."/>
            <person name="Probst A.J."/>
            <person name="Thomas B.C."/>
            <person name="Singh A."/>
            <person name="Wilkins M.J."/>
            <person name="Karaoz U."/>
            <person name="Brodie E.L."/>
            <person name="Williams K.H."/>
            <person name="Hubbard S.S."/>
            <person name="Banfield J.F."/>
        </authorList>
    </citation>
    <scope>NUCLEOTIDE SEQUENCE [LARGE SCALE GENOMIC DNA]</scope>
</reference>
<comment type="caution">
    <text evidence="4">The sequence shown here is derived from an EMBL/GenBank/DDBJ whole genome shotgun (WGS) entry which is preliminary data.</text>
</comment>
<dbReference type="InterPro" id="IPR015797">
    <property type="entry name" value="NUDIX_hydrolase-like_dom_sf"/>
</dbReference>
<dbReference type="CDD" id="cd03674">
    <property type="entry name" value="NUDIX_Hydrolase"/>
    <property type="match status" value="1"/>
</dbReference>
<evidence type="ECO:0000313" key="4">
    <source>
        <dbReference type="EMBL" id="OHA41757.1"/>
    </source>
</evidence>
<gene>
    <name evidence="4" type="ORF">A3H68_00945</name>
</gene>
<sequence length="182" mass="21198">MKEQLTNYLRIFPDEENLLSSLIKQVSKNQNIFSRRNFEGHITASGLVISSDKKVLVVFHNKLQKFLQPGGHIEKDDKNIIFSAMREVKEETNLNNIELCSWCLDNNSPIMIDTHKIPENKQKNEEEHYHHDFMFIFLTKEEDITLDTNEVSDFYWVSIDEVIKNDSVVAKGLKKAIMLSIV</sequence>
<dbReference type="PANTHER" id="PTHR43046">
    <property type="entry name" value="GDP-MANNOSE MANNOSYL HYDROLASE"/>
    <property type="match status" value="1"/>
</dbReference>
<evidence type="ECO:0000256" key="2">
    <source>
        <dbReference type="ARBA" id="ARBA00022801"/>
    </source>
</evidence>
<dbReference type="InterPro" id="IPR000086">
    <property type="entry name" value="NUDIX_hydrolase_dom"/>
</dbReference>
<evidence type="ECO:0000259" key="3">
    <source>
        <dbReference type="PROSITE" id="PS51462"/>
    </source>
</evidence>
<name>A0A1G2P082_9BACT</name>
<accession>A0A1G2P082</accession>
<evidence type="ECO:0000313" key="5">
    <source>
        <dbReference type="Proteomes" id="UP000176429"/>
    </source>
</evidence>
<comment type="cofactor">
    <cofactor evidence="1">
        <name>Mg(2+)</name>
        <dbReference type="ChEBI" id="CHEBI:18420"/>
    </cofactor>
</comment>
<feature type="domain" description="Nudix hydrolase" evidence="3">
    <location>
        <begin position="39"/>
        <end position="180"/>
    </location>
</feature>